<reference evidence="1 2" key="1">
    <citation type="journal article" date="2022" name="bioRxiv">
        <title>The genome of the oomycete Peronosclerospora sorghi, a cosmopolitan pathogen of maize and sorghum, is inflated with dispersed pseudogenes.</title>
        <authorList>
            <person name="Fletcher K."/>
            <person name="Martin F."/>
            <person name="Isakeit T."/>
            <person name="Cavanaugh K."/>
            <person name="Magill C."/>
            <person name="Michelmore R."/>
        </authorList>
    </citation>
    <scope>NUCLEOTIDE SEQUENCE [LARGE SCALE GENOMIC DNA]</scope>
    <source>
        <strain evidence="1">P6</strain>
    </source>
</reference>
<dbReference type="EMBL" id="CM047580">
    <property type="protein sequence ID" value="KAI9922660.1"/>
    <property type="molecule type" value="Genomic_DNA"/>
</dbReference>
<accession>A0ACC0WUQ9</accession>
<comment type="caution">
    <text evidence="1">The sequence shown here is derived from an EMBL/GenBank/DDBJ whole genome shotgun (WGS) entry which is preliminary data.</text>
</comment>
<keyword evidence="2" id="KW-1185">Reference proteome</keyword>
<protein>
    <submittedName>
        <fullName evidence="1">Uncharacterized protein</fullName>
    </submittedName>
</protein>
<organism evidence="1 2">
    <name type="scientific">Peronosclerospora sorghi</name>
    <dbReference type="NCBI Taxonomy" id="230839"/>
    <lineage>
        <taxon>Eukaryota</taxon>
        <taxon>Sar</taxon>
        <taxon>Stramenopiles</taxon>
        <taxon>Oomycota</taxon>
        <taxon>Peronosporomycetes</taxon>
        <taxon>Peronosporales</taxon>
        <taxon>Peronosporaceae</taxon>
        <taxon>Peronosclerospora</taxon>
    </lineage>
</organism>
<sequence length="148" mass="17280">MEQWVNSSSDFSKLRCNWQSLELQSSTPKILLLTISSGVFMWKLILSWLTAGSVGTFACKIQRFIYFGYLELQRLTPQLVVESIRKSRRPMNWARIDQSPRHLVIATPPSTDITKFSHRQCNMSLDSWVDHLTVCWVFDRAVHDRSHH</sequence>
<evidence type="ECO:0000313" key="2">
    <source>
        <dbReference type="Proteomes" id="UP001163321"/>
    </source>
</evidence>
<gene>
    <name evidence="1" type="ORF">PsorP6_000879</name>
</gene>
<proteinExistence type="predicted"/>
<evidence type="ECO:0000313" key="1">
    <source>
        <dbReference type="EMBL" id="KAI9922660.1"/>
    </source>
</evidence>
<dbReference type="Proteomes" id="UP001163321">
    <property type="component" value="Chromosome 1"/>
</dbReference>
<name>A0ACC0WUQ9_9STRA</name>